<dbReference type="Proteomes" id="UP000318833">
    <property type="component" value="Unassembled WGS sequence"/>
</dbReference>
<dbReference type="PANTHER" id="PTHR42748">
    <property type="entry name" value="NITROGEN METABOLITE REPRESSION PROTEIN NMRA FAMILY MEMBER"/>
    <property type="match status" value="1"/>
</dbReference>
<dbReference type="PANTHER" id="PTHR42748:SF7">
    <property type="entry name" value="NMRA LIKE REDOX SENSOR 1-RELATED"/>
    <property type="match status" value="1"/>
</dbReference>
<dbReference type="OrthoDB" id="9798669at2"/>
<feature type="domain" description="NmrA-like" evidence="3">
    <location>
        <begin position="1"/>
        <end position="236"/>
    </location>
</feature>
<dbReference type="Gene3D" id="3.40.50.720">
    <property type="entry name" value="NAD(P)-binding Rossmann-like Domain"/>
    <property type="match status" value="1"/>
</dbReference>
<sequence length="344" mass="38657">MKPKILITAANGNTGFPAAKELLTLGFPVRAFVRNANSKKAKELKHLGAEIFIGDMCDIRDVRKALEGIQRTYFVPTYPNILFQGATFATVVDELKLEHVVLLTQWLSSHVHPSIYTKEHALVDTIFKRSTSNLTILNPGLFAFPYVMTPHPLTQFGMFPDFGKNAPPSSEDIGLVAAHILKAPKNHVNQIYRITGKELLSAAQMAATIEKVIGRKITVSQLSDKMITKVLKAYKYPKMDISQIPYYINEGRLGTWENNAPTTVVQDIVGKEADDFETIIRKLLVPQSITKQTLKNKLKAIAFMIKAMLTSPLNIKHFEKQQHLPEFKNTIFSSQSKGWRKTHT</sequence>
<keyword evidence="5" id="KW-1185">Reference proteome</keyword>
<dbReference type="InterPro" id="IPR008030">
    <property type="entry name" value="NmrA-like"/>
</dbReference>
<evidence type="ECO:0000313" key="4">
    <source>
        <dbReference type="EMBL" id="TSE10730.1"/>
    </source>
</evidence>
<dbReference type="InterPro" id="IPR036291">
    <property type="entry name" value="NAD(P)-bd_dom_sf"/>
</dbReference>
<evidence type="ECO:0000313" key="5">
    <source>
        <dbReference type="Proteomes" id="UP000318833"/>
    </source>
</evidence>
<organism evidence="4 5">
    <name type="scientific">Aquimarina algiphila</name>
    <dbReference type="NCBI Taxonomy" id="2047982"/>
    <lineage>
        <taxon>Bacteria</taxon>
        <taxon>Pseudomonadati</taxon>
        <taxon>Bacteroidota</taxon>
        <taxon>Flavobacteriia</taxon>
        <taxon>Flavobacteriales</taxon>
        <taxon>Flavobacteriaceae</taxon>
        <taxon>Aquimarina</taxon>
    </lineage>
</organism>
<evidence type="ECO:0000256" key="1">
    <source>
        <dbReference type="ARBA" id="ARBA00006328"/>
    </source>
</evidence>
<dbReference type="SUPFAM" id="SSF51735">
    <property type="entry name" value="NAD(P)-binding Rossmann-fold domains"/>
    <property type="match status" value="1"/>
</dbReference>
<dbReference type="EMBL" id="VLNR01000005">
    <property type="protein sequence ID" value="TSE10730.1"/>
    <property type="molecule type" value="Genomic_DNA"/>
</dbReference>
<dbReference type="Pfam" id="PF05368">
    <property type="entry name" value="NmrA"/>
    <property type="match status" value="1"/>
</dbReference>
<keyword evidence="2" id="KW-0521">NADP</keyword>
<evidence type="ECO:0000259" key="3">
    <source>
        <dbReference type="Pfam" id="PF05368"/>
    </source>
</evidence>
<evidence type="ECO:0000256" key="2">
    <source>
        <dbReference type="ARBA" id="ARBA00022857"/>
    </source>
</evidence>
<reference evidence="4 5" key="1">
    <citation type="submission" date="2019-07" db="EMBL/GenBank/DDBJ databases">
        <title>The draft genome sequence of Aquimarina algiphila M91.</title>
        <authorList>
            <person name="Meng X."/>
        </authorList>
    </citation>
    <scope>NUCLEOTIDE SEQUENCE [LARGE SCALE GENOMIC DNA]</scope>
    <source>
        <strain evidence="4 5">M91</strain>
    </source>
</reference>
<comment type="similarity">
    <text evidence="1">Belongs to the NmrA-type oxidoreductase family.</text>
</comment>
<accession>A0A554VQC3</accession>
<comment type="caution">
    <text evidence="4">The sequence shown here is derived from an EMBL/GenBank/DDBJ whole genome shotgun (WGS) entry which is preliminary data.</text>
</comment>
<dbReference type="Gene3D" id="3.90.25.10">
    <property type="entry name" value="UDP-galactose 4-epimerase, domain 1"/>
    <property type="match status" value="1"/>
</dbReference>
<name>A0A554VQC3_9FLAO</name>
<proteinExistence type="inferred from homology"/>
<dbReference type="AlphaFoldDB" id="A0A554VQC3"/>
<dbReference type="InterPro" id="IPR051164">
    <property type="entry name" value="NmrA-like_oxidored"/>
</dbReference>
<gene>
    <name evidence="4" type="ORF">FOF46_03870</name>
</gene>
<protein>
    <recommendedName>
        <fullName evidence="3">NmrA-like domain-containing protein</fullName>
    </recommendedName>
</protein>
<dbReference type="RefSeq" id="WP_143915519.1">
    <property type="nucleotide sequence ID" value="NZ_CANMIK010000006.1"/>
</dbReference>